<feature type="compositionally biased region" description="Acidic residues" evidence="1">
    <location>
        <begin position="25"/>
        <end position="39"/>
    </location>
</feature>
<feature type="compositionally biased region" description="Basic and acidic residues" evidence="1">
    <location>
        <begin position="115"/>
        <end position="125"/>
    </location>
</feature>
<dbReference type="Proteomes" id="UP001066276">
    <property type="component" value="Chromosome 11"/>
</dbReference>
<sequence length="140" mass="15400">MTPDFRIQGEEKSENGLQRGAKEGDAEEPEETAGGEWEQDERRSGNADVPRETTDPVEKGRSEETRGKCHVPGGAWLNKLRSFFKGQLTEKQKNGDRREEGRDGAEGAERGAAGRGREVTGETGKRTLEAILTLVLVVTF</sequence>
<feature type="compositionally biased region" description="Basic and acidic residues" evidence="1">
    <location>
        <begin position="40"/>
        <end position="67"/>
    </location>
</feature>
<feature type="region of interest" description="Disordered" evidence="1">
    <location>
        <begin position="87"/>
        <end position="125"/>
    </location>
</feature>
<keyword evidence="3" id="KW-1185">Reference proteome</keyword>
<evidence type="ECO:0000313" key="3">
    <source>
        <dbReference type="Proteomes" id="UP001066276"/>
    </source>
</evidence>
<evidence type="ECO:0000313" key="2">
    <source>
        <dbReference type="EMBL" id="KAJ1091419.1"/>
    </source>
</evidence>
<feature type="region of interest" description="Disordered" evidence="1">
    <location>
        <begin position="1"/>
        <end position="73"/>
    </location>
</feature>
<dbReference type="AlphaFoldDB" id="A0AAV7LKA8"/>
<feature type="compositionally biased region" description="Basic and acidic residues" evidence="1">
    <location>
        <begin position="88"/>
        <end position="109"/>
    </location>
</feature>
<gene>
    <name evidence="2" type="ORF">NDU88_004545</name>
</gene>
<organism evidence="2 3">
    <name type="scientific">Pleurodeles waltl</name>
    <name type="common">Iberian ribbed newt</name>
    <dbReference type="NCBI Taxonomy" id="8319"/>
    <lineage>
        <taxon>Eukaryota</taxon>
        <taxon>Metazoa</taxon>
        <taxon>Chordata</taxon>
        <taxon>Craniata</taxon>
        <taxon>Vertebrata</taxon>
        <taxon>Euteleostomi</taxon>
        <taxon>Amphibia</taxon>
        <taxon>Batrachia</taxon>
        <taxon>Caudata</taxon>
        <taxon>Salamandroidea</taxon>
        <taxon>Salamandridae</taxon>
        <taxon>Pleurodelinae</taxon>
        <taxon>Pleurodeles</taxon>
    </lineage>
</organism>
<feature type="compositionally biased region" description="Basic and acidic residues" evidence="1">
    <location>
        <begin position="7"/>
        <end position="24"/>
    </location>
</feature>
<dbReference type="EMBL" id="JANPWB010000015">
    <property type="protein sequence ID" value="KAJ1091419.1"/>
    <property type="molecule type" value="Genomic_DNA"/>
</dbReference>
<proteinExistence type="predicted"/>
<evidence type="ECO:0000256" key="1">
    <source>
        <dbReference type="SAM" id="MobiDB-lite"/>
    </source>
</evidence>
<reference evidence="2" key="1">
    <citation type="journal article" date="2022" name="bioRxiv">
        <title>Sequencing and chromosome-scale assembly of the giantPleurodeles waltlgenome.</title>
        <authorList>
            <person name="Brown T."/>
            <person name="Elewa A."/>
            <person name="Iarovenko S."/>
            <person name="Subramanian E."/>
            <person name="Araus A.J."/>
            <person name="Petzold A."/>
            <person name="Susuki M."/>
            <person name="Suzuki K.-i.T."/>
            <person name="Hayashi T."/>
            <person name="Toyoda A."/>
            <person name="Oliveira C."/>
            <person name="Osipova E."/>
            <person name="Leigh N.D."/>
            <person name="Simon A."/>
            <person name="Yun M.H."/>
        </authorList>
    </citation>
    <scope>NUCLEOTIDE SEQUENCE</scope>
    <source>
        <strain evidence="2">20211129_DDA</strain>
        <tissue evidence="2">Liver</tissue>
    </source>
</reference>
<name>A0AAV7LKA8_PLEWA</name>
<protein>
    <submittedName>
        <fullName evidence="2">Uncharacterized protein</fullName>
    </submittedName>
</protein>
<comment type="caution">
    <text evidence="2">The sequence shown here is derived from an EMBL/GenBank/DDBJ whole genome shotgun (WGS) entry which is preliminary data.</text>
</comment>
<accession>A0AAV7LKA8</accession>